<accession>A0A9W9ZGR9</accession>
<dbReference type="GO" id="GO:0004843">
    <property type="term" value="F:cysteine-type deubiquitinase activity"/>
    <property type="evidence" value="ECO:0007669"/>
    <property type="project" value="UniProtKB-EC"/>
</dbReference>
<evidence type="ECO:0000313" key="2">
    <source>
        <dbReference type="EMBL" id="KAJ7381412.1"/>
    </source>
</evidence>
<feature type="compositionally biased region" description="Low complexity" evidence="1">
    <location>
        <begin position="13"/>
        <end position="40"/>
    </location>
</feature>
<dbReference type="OrthoDB" id="289038at2759"/>
<proteinExistence type="predicted"/>
<evidence type="ECO:0000256" key="1">
    <source>
        <dbReference type="SAM" id="MobiDB-lite"/>
    </source>
</evidence>
<dbReference type="EMBL" id="MU826350">
    <property type="protein sequence ID" value="KAJ7381412.1"/>
    <property type="molecule type" value="Genomic_DNA"/>
</dbReference>
<organism evidence="2 3">
    <name type="scientific">Desmophyllum pertusum</name>
    <dbReference type="NCBI Taxonomy" id="174260"/>
    <lineage>
        <taxon>Eukaryota</taxon>
        <taxon>Metazoa</taxon>
        <taxon>Cnidaria</taxon>
        <taxon>Anthozoa</taxon>
        <taxon>Hexacorallia</taxon>
        <taxon>Scleractinia</taxon>
        <taxon>Caryophylliina</taxon>
        <taxon>Caryophylliidae</taxon>
        <taxon>Desmophyllum</taxon>
    </lineage>
</organism>
<dbReference type="EC" id="3.4.19.12" evidence="2"/>
<feature type="region of interest" description="Disordered" evidence="1">
    <location>
        <begin position="1"/>
        <end position="44"/>
    </location>
</feature>
<dbReference type="Proteomes" id="UP001163046">
    <property type="component" value="Unassembled WGS sequence"/>
</dbReference>
<evidence type="ECO:0000313" key="3">
    <source>
        <dbReference type="Proteomes" id="UP001163046"/>
    </source>
</evidence>
<comment type="caution">
    <text evidence="2">The sequence shown here is derived from an EMBL/GenBank/DDBJ whole genome shotgun (WGS) entry which is preliminary data.</text>
</comment>
<reference evidence="2" key="1">
    <citation type="submission" date="2023-01" db="EMBL/GenBank/DDBJ databases">
        <title>Genome assembly of the deep-sea coral Lophelia pertusa.</title>
        <authorList>
            <person name="Herrera S."/>
            <person name="Cordes E."/>
        </authorList>
    </citation>
    <scope>NUCLEOTIDE SEQUENCE</scope>
    <source>
        <strain evidence="2">USNM1676648</strain>
        <tissue evidence="2">Polyp</tissue>
    </source>
</reference>
<protein>
    <submittedName>
        <fullName evidence="2">Ubiquitin carboxyl-terminal hydrolase FAF-X</fullName>
        <ecNumber evidence="2">3.4.19.12</ecNumber>
    </submittedName>
</protein>
<keyword evidence="3" id="KW-1185">Reference proteome</keyword>
<keyword evidence="2" id="KW-0378">Hydrolase</keyword>
<gene>
    <name evidence="2" type="primary">USP9X_1</name>
    <name evidence="2" type="ORF">OS493_001547</name>
</gene>
<dbReference type="AlphaFoldDB" id="A0A9W9ZGR9"/>
<sequence length="214" mass="23957">MTISVRRGTSGDTLPPITTPPLQQAGQSSEASQQQDSENSVVQSDDNTASLLLPNGEVAFPLAELSKLDEMINRPRWVVPVLPKGELEVLLEASIKICRAELDTKSEECQRFFRDGLTTSFHKILNDEAVNGWKYDIHKAILKNTEKLVELCVTKLQQDWFPLLDLLSLIFNPMSRFNIYNGARPSESVPQGAQVLKIQFMPDLLMPGHQRDGL</sequence>
<name>A0A9W9ZGR9_9CNID</name>